<dbReference type="InterPro" id="IPR000953">
    <property type="entry name" value="Chromo/chromo_shadow_dom"/>
</dbReference>
<feature type="region of interest" description="Disordered" evidence="3">
    <location>
        <begin position="200"/>
        <end position="225"/>
    </location>
</feature>
<dbReference type="InterPro" id="IPR017984">
    <property type="entry name" value="Chromo_dom_subgr"/>
</dbReference>
<dbReference type="SMART" id="SM00300">
    <property type="entry name" value="ChSh"/>
    <property type="match status" value="1"/>
</dbReference>
<dbReference type="PRINTS" id="PR00504">
    <property type="entry name" value="CHROMODOMAIN"/>
</dbReference>
<feature type="compositionally biased region" description="Polar residues" evidence="3">
    <location>
        <begin position="200"/>
        <end position="211"/>
    </location>
</feature>
<keyword evidence="2" id="KW-0539">Nucleus</keyword>
<comment type="subcellular location">
    <subcellularLocation>
        <location evidence="1">Nucleus</location>
    </subcellularLocation>
</comment>
<dbReference type="InterPro" id="IPR044251">
    <property type="entry name" value="LHP1-like"/>
</dbReference>
<dbReference type="InterPro" id="IPR023779">
    <property type="entry name" value="Chromodomain_CS"/>
</dbReference>
<dbReference type="GO" id="GO:0005634">
    <property type="term" value="C:nucleus"/>
    <property type="evidence" value="ECO:0007669"/>
    <property type="project" value="UniProtKB-SubCell"/>
</dbReference>
<dbReference type="Pfam" id="PF00385">
    <property type="entry name" value="Chromo"/>
    <property type="match status" value="1"/>
</dbReference>
<accession>A0A8J5FF51</accession>
<feature type="compositionally biased region" description="Polar residues" evidence="3">
    <location>
        <begin position="259"/>
        <end position="272"/>
    </location>
</feature>
<feature type="region of interest" description="Disordered" evidence="3">
    <location>
        <begin position="1"/>
        <end position="48"/>
    </location>
</feature>
<dbReference type="Gene3D" id="2.40.50.40">
    <property type="match status" value="1"/>
</dbReference>
<evidence type="ECO:0000313" key="5">
    <source>
        <dbReference type="EMBL" id="KAG6482765.1"/>
    </source>
</evidence>
<feature type="compositionally biased region" description="Basic and acidic residues" evidence="3">
    <location>
        <begin position="273"/>
        <end position="285"/>
    </location>
</feature>
<feature type="compositionally biased region" description="Acidic residues" evidence="3">
    <location>
        <begin position="14"/>
        <end position="35"/>
    </location>
</feature>
<dbReference type="AlphaFoldDB" id="A0A8J5FF51"/>
<feature type="compositionally biased region" description="Basic and acidic residues" evidence="3">
    <location>
        <begin position="1"/>
        <end position="13"/>
    </location>
</feature>
<name>A0A8J5FF51_ZINOF</name>
<evidence type="ECO:0000313" key="6">
    <source>
        <dbReference type="Proteomes" id="UP000734854"/>
    </source>
</evidence>
<dbReference type="InterPro" id="IPR008251">
    <property type="entry name" value="Chromo_shadow_dom"/>
</dbReference>
<dbReference type="SMART" id="SM00298">
    <property type="entry name" value="CHROMO"/>
    <property type="match status" value="1"/>
</dbReference>
<evidence type="ECO:0000256" key="1">
    <source>
        <dbReference type="ARBA" id="ARBA00004123"/>
    </source>
</evidence>
<feature type="domain" description="Chromo" evidence="4">
    <location>
        <begin position="50"/>
        <end position="109"/>
    </location>
</feature>
<protein>
    <recommendedName>
        <fullName evidence="4">Chromo domain-containing protein</fullName>
    </recommendedName>
</protein>
<evidence type="ECO:0000256" key="3">
    <source>
        <dbReference type="SAM" id="MobiDB-lite"/>
    </source>
</evidence>
<dbReference type="Proteomes" id="UP000734854">
    <property type="component" value="Unassembled WGS sequence"/>
</dbReference>
<dbReference type="PROSITE" id="PS50013">
    <property type="entry name" value="CHROMO_2"/>
    <property type="match status" value="1"/>
</dbReference>
<dbReference type="SUPFAM" id="SSF54160">
    <property type="entry name" value="Chromo domain-like"/>
    <property type="match status" value="1"/>
</dbReference>
<sequence>MKEGGAVAGREDVEKDEEKEEEEEEEGEEEGEGELVGEGGEAPKLEDGFYEIEDIRKKRVRKGQIQYLIKWRGWPETANTWEPLENIQTCADIIEVFEERSRSPRSRKRKRRHGGPYGIAAQKKRCVQNEELKTILTSLNQIDSICNSVVGADAAKNNQQVERAEVVEKEIGESKNKSRDEEIEVTLSRVENGQSLEALNSTEQIGTNGHASLSPPCGREEDGSLDGFSKVECTQALQANIPTGAKRRKSGCVRRFTQGSVTGQQDEQQTVTARKETGPCGKGEKFENAHVSEFDDKNKLDDAGKSPPITKLLKPVRFYASVVNNVQQVSITFKALRSDGKEVLVDDKELKAKNPLLLISFYEQHIRYNPNQ</sequence>
<dbReference type="GO" id="GO:0000792">
    <property type="term" value="C:heterochromatin"/>
    <property type="evidence" value="ECO:0007669"/>
    <property type="project" value="UniProtKB-ARBA"/>
</dbReference>
<gene>
    <name evidence="5" type="ORF">ZIOFF_059403</name>
</gene>
<keyword evidence="6" id="KW-1185">Reference proteome</keyword>
<reference evidence="5 6" key="1">
    <citation type="submission" date="2020-08" db="EMBL/GenBank/DDBJ databases">
        <title>Plant Genome Project.</title>
        <authorList>
            <person name="Zhang R.-G."/>
        </authorList>
    </citation>
    <scope>NUCLEOTIDE SEQUENCE [LARGE SCALE GENOMIC DNA]</scope>
    <source>
        <tissue evidence="5">Rhizome</tissue>
    </source>
</reference>
<comment type="caution">
    <text evidence="5">The sequence shown here is derived from an EMBL/GenBank/DDBJ whole genome shotgun (WGS) entry which is preliminary data.</text>
</comment>
<evidence type="ECO:0000256" key="2">
    <source>
        <dbReference type="ARBA" id="ARBA00023242"/>
    </source>
</evidence>
<dbReference type="PROSITE" id="PS00598">
    <property type="entry name" value="CHROMO_1"/>
    <property type="match status" value="1"/>
</dbReference>
<dbReference type="EMBL" id="JACMSC010000016">
    <property type="protein sequence ID" value="KAG6482765.1"/>
    <property type="molecule type" value="Genomic_DNA"/>
</dbReference>
<evidence type="ECO:0000259" key="4">
    <source>
        <dbReference type="PROSITE" id="PS50013"/>
    </source>
</evidence>
<organism evidence="5 6">
    <name type="scientific">Zingiber officinale</name>
    <name type="common">Ginger</name>
    <name type="synonym">Amomum zingiber</name>
    <dbReference type="NCBI Taxonomy" id="94328"/>
    <lineage>
        <taxon>Eukaryota</taxon>
        <taxon>Viridiplantae</taxon>
        <taxon>Streptophyta</taxon>
        <taxon>Embryophyta</taxon>
        <taxon>Tracheophyta</taxon>
        <taxon>Spermatophyta</taxon>
        <taxon>Magnoliopsida</taxon>
        <taxon>Liliopsida</taxon>
        <taxon>Zingiberales</taxon>
        <taxon>Zingiberaceae</taxon>
        <taxon>Zingiber</taxon>
    </lineage>
</organism>
<proteinExistence type="predicted"/>
<dbReference type="CDD" id="cd00024">
    <property type="entry name" value="CD_CSD"/>
    <property type="match status" value="1"/>
</dbReference>
<dbReference type="InterPro" id="IPR023780">
    <property type="entry name" value="Chromo_domain"/>
</dbReference>
<feature type="region of interest" description="Disordered" evidence="3">
    <location>
        <begin position="259"/>
        <end position="285"/>
    </location>
</feature>
<dbReference type="PANTHER" id="PTHR47240">
    <property type="entry name" value="CHROMO DOMAIN-CONTAINING PROTEIN LHP1"/>
    <property type="match status" value="1"/>
</dbReference>
<dbReference type="GO" id="GO:0031507">
    <property type="term" value="P:heterochromatin formation"/>
    <property type="evidence" value="ECO:0007669"/>
    <property type="project" value="InterPro"/>
</dbReference>
<dbReference type="InterPro" id="IPR016197">
    <property type="entry name" value="Chromo-like_dom_sf"/>
</dbReference>
<dbReference type="PANTHER" id="PTHR47240:SF2">
    <property type="entry name" value="CHROMO DOMAIN-CONTAINING PROTEIN LHP1"/>
    <property type="match status" value="1"/>
</dbReference>